<evidence type="ECO:0000256" key="1">
    <source>
        <dbReference type="ARBA" id="ARBA00011067"/>
    </source>
</evidence>
<dbReference type="SUPFAM" id="SSF47616">
    <property type="entry name" value="GST C-terminal domain-like"/>
    <property type="match status" value="1"/>
</dbReference>
<dbReference type="PRINTS" id="PR01625">
    <property type="entry name" value="GSTRNSFRASEO"/>
</dbReference>
<dbReference type="Pfam" id="PF13409">
    <property type="entry name" value="GST_N_2"/>
    <property type="match status" value="1"/>
</dbReference>
<comment type="catalytic activity">
    <reaction evidence="3">
        <text>L-dehydroascorbate + 2 glutathione = glutathione disulfide + L-ascorbate</text>
        <dbReference type="Rhea" id="RHEA:24424"/>
        <dbReference type="ChEBI" id="CHEBI:38290"/>
        <dbReference type="ChEBI" id="CHEBI:57925"/>
        <dbReference type="ChEBI" id="CHEBI:58297"/>
        <dbReference type="ChEBI" id="CHEBI:58539"/>
        <dbReference type="EC" id="1.8.5.1"/>
    </reaction>
</comment>
<proteinExistence type="inferred from homology"/>
<dbReference type="Pfam" id="PF16865">
    <property type="entry name" value="GST_C_5"/>
    <property type="match status" value="1"/>
</dbReference>
<dbReference type="InterPro" id="IPR040079">
    <property type="entry name" value="Glutathione_S-Trfase"/>
</dbReference>
<dbReference type="PROSITE" id="PS50404">
    <property type="entry name" value="GST_NTER"/>
    <property type="match status" value="1"/>
</dbReference>
<evidence type="ECO:0000256" key="2">
    <source>
        <dbReference type="ARBA" id="ARBA00023002"/>
    </source>
</evidence>
<dbReference type="GO" id="GO:0005737">
    <property type="term" value="C:cytoplasm"/>
    <property type="evidence" value="ECO:0007669"/>
    <property type="project" value="InterPro"/>
</dbReference>
<dbReference type="InterPro" id="IPR036249">
    <property type="entry name" value="Thioredoxin-like_sf"/>
</dbReference>
<feature type="domain" description="GST N-terminal" evidence="4">
    <location>
        <begin position="6"/>
        <end position="85"/>
    </location>
</feature>
<reference evidence="6" key="1">
    <citation type="submission" date="2022-08" db="UniProtKB">
        <authorList>
            <consortium name="EnsemblMetazoa"/>
        </authorList>
    </citation>
    <scope>IDENTIFICATION</scope>
    <source>
        <strain evidence="6">05x7-T-G4-1.051#20</strain>
    </source>
</reference>
<comment type="catalytic activity">
    <reaction evidence="3">
        <text>RX + glutathione = an S-substituted glutathione + a halide anion + H(+)</text>
        <dbReference type="Rhea" id="RHEA:16437"/>
        <dbReference type="ChEBI" id="CHEBI:15378"/>
        <dbReference type="ChEBI" id="CHEBI:16042"/>
        <dbReference type="ChEBI" id="CHEBI:17792"/>
        <dbReference type="ChEBI" id="CHEBI:57925"/>
        <dbReference type="ChEBI" id="CHEBI:90779"/>
        <dbReference type="EC" id="2.5.1.18"/>
    </reaction>
</comment>
<dbReference type="SUPFAM" id="SSF52833">
    <property type="entry name" value="Thioredoxin-like"/>
    <property type="match status" value="1"/>
</dbReference>
<sequence length="230" mass="26428">MTEMTAKLNFYCAWFCPFAQRAWIALLEKGVNFEYIEYNPYKEKTKEFLQLNPRGLVPVIEVNGQSVYESDVCIEFIDEYGGPANRLLPAEPMTRAKTRIICGFISREIIPAFYGLLLKQDKNAQEKIKAALLHNLKTLLTYKPDSTPFFGGNKLGMADIMLVPFAMRFPVLSHYRGFVIPETRDYESFHRWMKACKEQTSVIKTTCDIDKAIMVYQSYADGTANVRSKI</sequence>
<dbReference type="OrthoDB" id="4951845at2759"/>
<dbReference type="Gene3D" id="3.40.30.10">
    <property type="entry name" value="Glutaredoxin"/>
    <property type="match status" value="1"/>
</dbReference>
<dbReference type="PROSITE" id="PS50405">
    <property type="entry name" value="GST_CTER"/>
    <property type="match status" value="1"/>
</dbReference>
<evidence type="ECO:0000313" key="7">
    <source>
        <dbReference type="Proteomes" id="UP000005408"/>
    </source>
</evidence>
<evidence type="ECO:0000256" key="3">
    <source>
        <dbReference type="RuleBase" id="RU368071"/>
    </source>
</evidence>
<protein>
    <recommendedName>
        <fullName evidence="3">Glutathione S-transferase omega</fullName>
        <shortName evidence="3">GSTO</shortName>
        <ecNumber evidence="3">1.20.4.2</ecNumber>
        <ecNumber evidence="3">1.8.5.1</ecNumber>
        <ecNumber evidence="3">2.5.1.18</ecNumber>
    </recommendedName>
    <alternativeName>
        <fullName evidence="3">Glutathione-dependent dehydroascorbate reductase</fullName>
    </alternativeName>
    <alternativeName>
        <fullName evidence="3">Monomethylarsonic acid reductase</fullName>
    </alternativeName>
</protein>
<dbReference type="EC" id="1.20.4.2" evidence="3"/>
<dbReference type="InterPro" id="IPR041695">
    <property type="entry name" value="GST_C_5"/>
</dbReference>
<dbReference type="InterPro" id="IPR004045">
    <property type="entry name" value="Glutathione_S-Trfase_N"/>
</dbReference>
<dbReference type="OMA" id="PEGPWFL"/>
<comment type="similarity">
    <text evidence="1 3">Belongs to the GST superfamily. Omega family.</text>
</comment>
<name>A0A8W8IR64_MAGGI</name>
<organism evidence="6 7">
    <name type="scientific">Magallana gigas</name>
    <name type="common">Pacific oyster</name>
    <name type="synonym">Crassostrea gigas</name>
    <dbReference type="NCBI Taxonomy" id="29159"/>
    <lineage>
        <taxon>Eukaryota</taxon>
        <taxon>Metazoa</taxon>
        <taxon>Spiralia</taxon>
        <taxon>Lophotrochozoa</taxon>
        <taxon>Mollusca</taxon>
        <taxon>Bivalvia</taxon>
        <taxon>Autobranchia</taxon>
        <taxon>Pteriomorphia</taxon>
        <taxon>Ostreida</taxon>
        <taxon>Ostreoidea</taxon>
        <taxon>Ostreidae</taxon>
        <taxon>Magallana</taxon>
    </lineage>
</organism>
<dbReference type="GeneID" id="105332907"/>
<dbReference type="EnsemblMetazoa" id="G15480.3">
    <property type="protein sequence ID" value="G15480.3:cds"/>
    <property type="gene ID" value="G15480"/>
</dbReference>
<dbReference type="InterPro" id="IPR010987">
    <property type="entry name" value="Glutathione-S-Trfase_C-like"/>
</dbReference>
<evidence type="ECO:0000259" key="5">
    <source>
        <dbReference type="PROSITE" id="PS50405"/>
    </source>
</evidence>
<dbReference type="PROSITE" id="PS51354">
    <property type="entry name" value="GLUTAREDOXIN_2"/>
    <property type="match status" value="1"/>
</dbReference>
<keyword evidence="2 3" id="KW-0560">Oxidoreductase</keyword>
<dbReference type="GO" id="GO:0050610">
    <property type="term" value="F:methylarsonate reductase activity"/>
    <property type="evidence" value="ECO:0007669"/>
    <property type="project" value="UniProtKB-UniRule"/>
</dbReference>
<evidence type="ECO:0000313" key="6">
    <source>
        <dbReference type="EnsemblMetazoa" id="G15480.3:cds"/>
    </source>
</evidence>
<dbReference type="RefSeq" id="XP_011433950.2">
    <property type="nucleotide sequence ID" value="XM_011435648.4"/>
</dbReference>
<keyword evidence="7" id="KW-1185">Reference proteome</keyword>
<dbReference type="EC" id="2.5.1.18" evidence="3"/>
<dbReference type="Gene3D" id="1.20.1050.10">
    <property type="match status" value="1"/>
</dbReference>
<evidence type="ECO:0000259" key="4">
    <source>
        <dbReference type="PROSITE" id="PS50404"/>
    </source>
</evidence>
<accession>A0A8W8IR64</accession>
<feature type="domain" description="GST C-terminal" evidence="5">
    <location>
        <begin position="91"/>
        <end position="222"/>
    </location>
</feature>
<dbReference type="KEGG" id="crg:105332907"/>
<dbReference type="SFLD" id="SFLDG00358">
    <property type="entry name" value="Main_(cytGST)"/>
    <property type="match status" value="1"/>
</dbReference>
<dbReference type="EC" id="1.8.5.1" evidence="3"/>
<dbReference type="CDD" id="cd00570">
    <property type="entry name" value="GST_N_family"/>
    <property type="match status" value="1"/>
</dbReference>
<dbReference type="Proteomes" id="UP000005408">
    <property type="component" value="Unassembled WGS sequence"/>
</dbReference>
<dbReference type="PANTHER" id="PTHR43968:SF6">
    <property type="entry name" value="GLUTATHIONE S-TRANSFERASE OMEGA"/>
    <property type="match status" value="1"/>
</dbReference>
<dbReference type="GO" id="GO:0045174">
    <property type="term" value="F:glutathione dehydrogenase (ascorbate) activity"/>
    <property type="evidence" value="ECO:0007669"/>
    <property type="project" value="UniProtKB-UniRule"/>
</dbReference>
<dbReference type="InterPro" id="IPR005442">
    <property type="entry name" value="GST_omega"/>
</dbReference>
<dbReference type="AlphaFoldDB" id="A0A8W8IR64"/>
<comment type="function">
    <text evidence="3">Exhibits glutathione-dependent thiol transferase activity. Has high dehydroascorbate reductase activity and may contribute to the recycling of ascorbic acid. Participates in the biotransformation of inorganic arsenic and reduces monomethylarsonic acid (MMA).</text>
</comment>
<dbReference type="InterPro" id="IPR036282">
    <property type="entry name" value="Glutathione-S-Trfase_C_sf"/>
</dbReference>
<dbReference type="PANTHER" id="PTHR43968">
    <property type="match status" value="1"/>
</dbReference>
<comment type="catalytic activity">
    <reaction evidence="3">
        <text>methylarsonate + 2 glutathione + H(+) = methylarsonous acid + glutathione disulfide + H2O</text>
        <dbReference type="Rhea" id="RHEA:15969"/>
        <dbReference type="ChEBI" id="CHEBI:15377"/>
        <dbReference type="ChEBI" id="CHEBI:15378"/>
        <dbReference type="ChEBI" id="CHEBI:17826"/>
        <dbReference type="ChEBI" id="CHEBI:33409"/>
        <dbReference type="ChEBI" id="CHEBI:57925"/>
        <dbReference type="ChEBI" id="CHEBI:58297"/>
        <dbReference type="EC" id="1.20.4.2"/>
    </reaction>
</comment>
<dbReference type="InterPro" id="IPR050983">
    <property type="entry name" value="GST_Omega/HSP26"/>
</dbReference>
<dbReference type="GO" id="GO:0006749">
    <property type="term" value="P:glutathione metabolic process"/>
    <property type="evidence" value="ECO:0007669"/>
    <property type="project" value="UniProtKB-UniRule"/>
</dbReference>
<dbReference type="SFLD" id="SFLDS00019">
    <property type="entry name" value="Glutathione_Transferase_(cytos"/>
    <property type="match status" value="1"/>
</dbReference>
<keyword evidence="3" id="KW-0808">Transferase</keyword>
<dbReference type="GO" id="GO:0004364">
    <property type="term" value="F:glutathione transferase activity"/>
    <property type="evidence" value="ECO:0007669"/>
    <property type="project" value="UniProtKB-UniRule"/>
</dbReference>